<dbReference type="Proteomes" id="UP000006753">
    <property type="component" value="Unassembled WGS sequence"/>
</dbReference>
<dbReference type="SUPFAM" id="SSF56399">
    <property type="entry name" value="ADP-ribosylation"/>
    <property type="match status" value="1"/>
</dbReference>
<evidence type="ECO:0008006" key="4">
    <source>
        <dbReference type="Google" id="ProtNLM"/>
    </source>
</evidence>
<evidence type="ECO:0000256" key="1">
    <source>
        <dbReference type="SAM" id="MobiDB-lite"/>
    </source>
</evidence>
<dbReference type="KEGG" id="mbe:MBM_08569"/>
<dbReference type="EMBL" id="JH921451">
    <property type="protein sequence ID" value="EKD13126.1"/>
    <property type="molecule type" value="Genomic_DNA"/>
</dbReference>
<gene>
    <name evidence="2" type="ORF">MBM_08569</name>
</gene>
<dbReference type="Gene3D" id="3.90.228.10">
    <property type="match status" value="1"/>
</dbReference>
<protein>
    <recommendedName>
        <fullName evidence="4">PARP catalytic domain-containing protein</fullName>
    </recommendedName>
</protein>
<dbReference type="InParanoid" id="K1WJW2"/>
<proteinExistence type="predicted"/>
<dbReference type="OrthoDB" id="109543at2759"/>
<evidence type="ECO:0000313" key="2">
    <source>
        <dbReference type="EMBL" id="EKD13126.1"/>
    </source>
</evidence>
<feature type="region of interest" description="Disordered" evidence="1">
    <location>
        <begin position="445"/>
        <end position="525"/>
    </location>
</feature>
<keyword evidence="3" id="KW-1185">Reference proteome</keyword>
<feature type="compositionally biased region" description="Basic and acidic residues" evidence="1">
    <location>
        <begin position="445"/>
        <end position="456"/>
    </location>
</feature>
<accession>K1WJW2</accession>
<sequence length="525" mass="58398">MAPRKAAEAVASGVKKNVKLFLMEAFLSRTPAGAADIRHEFSPAKILDPDLVHLHLTLISLDFEANPNSDPADLLPGLERMERHEISALLDRIPSFENSIGVQDFITPPNTPSQELLRWICQTVGQDIVEDRYSREFPDFAGNVRRFVIRPPRHEKRPLDSKFLSHGTSLGAYRSIMRQGFKPATDLCFGAGLFMAEEPRTAAVYALYKDFSPENVPRWKIGRFETYGLVLCCKVAGPGRPVRNDNETGTIQNNHANVETRCPPFSTYVRYQESLAALMNSSGHLENAHPPAGPLAQFDKTSRRYQQFLNYKPPPYVSPWASSSGRNVPSSTQPASKPVDTPMQALSAYEQIPPPSGPRRWLCCRSTPNTPEWCRHPRIWITGGESNPRCNTPDCMHARCCDCLLESVEDVPSKFRMILPTNFYHLAPVGSNQIHGSGLNFDSASKAEMHQDRSPEWAKQNPVLPESQTGKSEEKDSYRYSEGRRISGEESGMSVAAGQRNSATLAAMAPVKTEPSPSPESCRFG</sequence>
<name>K1WJW2_MARBU</name>
<feature type="compositionally biased region" description="Basic and acidic residues" evidence="1">
    <location>
        <begin position="471"/>
        <end position="488"/>
    </location>
</feature>
<feature type="compositionally biased region" description="Polar residues" evidence="1">
    <location>
        <begin position="321"/>
        <end position="335"/>
    </location>
</feature>
<reference evidence="2 3" key="1">
    <citation type="journal article" date="2012" name="BMC Genomics">
        <title>Sequencing the genome of Marssonina brunnea reveals fungus-poplar co-evolution.</title>
        <authorList>
            <person name="Zhu S."/>
            <person name="Cao Y.-Z."/>
            <person name="Jiang C."/>
            <person name="Tan B.-Y."/>
            <person name="Wang Z."/>
            <person name="Feng S."/>
            <person name="Zhang L."/>
            <person name="Su X.-H."/>
            <person name="Brejova B."/>
            <person name="Vinar T."/>
            <person name="Xu M."/>
            <person name="Wang M.-X."/>
            <person name="Zhang S.-G."/>
            <person name="Huang M.-R."/>
            <person name="Wu R."/>
            <person name="Zhou Y."/>
        </authorList>
    </citation>
    <scope>NUCLEOTIDE SEQUENCE [LARGE SCALE GENOMIC DNA]</scope>
    <source>
        <strain evidence="2 3">MB_m1</strain>
    </source>
</reference>
<evidence type="ECO:0000313" key="3">
    <source>
        <dbReference type="Proteomes" id="UP000006753"/>
    </source>
</evidence>
<feature type="region of interest" description="Disordered" evidence="1">
    <location>
        <begin position="321"/>
        <end position="340"/>
    </location>
</feature>
<organism evidence="2 3">
    <name type="scientific">Marssonina brunnea f. sp. multigermtubi (strain MB_m1)</name>
    <name type="common">Marssonina leaf spot fungus</name>
    <dbReference type="NCBI Taxonomy" id="1072389"/>
    <lineage>
        <taxon>Eukaryota</taxon>
        <taxon>Fungi</taxon>
        <taxon>Dikarya</taxon>
        <taxon>Ascomycota</taxon>
        <taxon>Pezizomycotina</taxon>
        <taxon>Leotiomycetes</taxon>
        <taxon>Helotiales</taxon>
        <taxon>Drepanopezizaceae</taxon>
        <taxon>Drepanopeziza</taxon>
    </lineage>
</organism>
<dbReference type="HOGENOM" id="CLU_518827_0_0_1"/>
<dbReference type="AlphaFoldDB" id="K1WJW2"/>